<dbReference type="PATRIC" id="fig|224013.5.peg.5867"/>
<dbReference type="Proteomes" id="UP000062645">
    <property type="component" value="Chromosome"/>
</dbReference>
<evidence type="ECO:0000313" key="2">
    <source>
        <dbReference type="Proteomes" id="UP000062645"/>
    </source>
</evidence>
<gene>
    <name evidence="1" type="ORF">ACX27_24460</name>
</gene>
<evidence type="ECO:0008006" key="3">
    <source>
        <dbReference type="Google" id="ProtNLM"/>
    </source>
</evidence>
<dbReference type="InterPro" id="IPR032787">
    <property type="entry name" value="Prok-E2_D"/>
</dbReference>
<dbReference type="KEGG" id="npz:ACX27_24460"/>
<accession>A0A0M3V693</accession>
<dbReference type="RefSeq" id="WP_062296282.1">
    <property type="nucleotide sequence ID" value="NZ_CP012036.1"/>
</dbReference>
<dbReference type="EMBL" id="CP012036">
    <property type="protein sequence ID" value="ALF55263.1"/>
    <property type="molecule type" value="Genomic_DNA"/>
</dbReference>
<protein>
    <recommendedName>
        <fullName evidence="3">PRTRC system protein B</fullName>
    </recommendedName>
</protein>
<reference evidence="2" key="1">
    <citation type="submission" date="2015-07" db="EMBL/GenBank/DDBJ databases">
        <title>Genome Of Nitrogen-Fixing Cyanobacterium Nostoc piscinale CENA21 From Solimoes/Amazon River Floodplain Sediments And Comparative Genomics To Uncover Biosynthetic Natural Products Potential.</title>
        <authorList>
            <person name="Leao T.F."/>
            <person name="Leao P.N."/>
            <person name="Guimaraes P.I."/>
            <person name="de Melo A.G.C."/>
            <person name="Ramos R.T.J."/>
            <person name="Silva A."/>
            <person name="Fiore M.F."/>
            <person name="Schneider M.P.C."/>
        </authorList>
    </citation>
    <scope>NUCLEOTIDE SEQUENCE [LARGE SCALE GENOMIC DNA]</scope>
    <source>
        <strain evidence="2">CENA21</strain>
    </source>
</reference>
<dbReference type="Pfam" id="PF14460">
    <property type="entry name" value="Prok-E2_D"/>
    <property type="match status" value="1"/>
</dbReference>
<name>A0A0M3V693_9NOSO</name>
<reference evidence="1 2" key="2">
    <citation type="journal article" date="2016" name="Genome Announc.">
        <title>Draft Genome Sequence of the N2-Fixing Cyanobacterium Nostoc piscinale CENA21, Isolated from the Brazilian Amazon Floodplain.</title>
        <authorList>
            <person name="Leao T."/>
            <person name="Guimaraes P.I."/>
            <person name="de Melo A.G."/>
            <person name="Ramos R.T."/>
            <person name="Leao P.N."/>
            <person name="Silva A."/>
            <person name="Fiore M.F."/>
            <person name="Schneider M.P."/>
        </authorList>
    </citation>
    <scope>NUCLEOTIDE SEQUENCE [LARGE SCALE GENOMIC DNA]</scope>
    <source>
        <strain evidence="1 2">CENA21</strain>
    </source>
</reference>
<organism evidence="1 2">
    <name type="scientific">Nostoc piscinale CENA21</name>
    <dbReference type="NCBI Taxonomy" id="224013"/>
    <lineage>
        <taxon>Bacteria</taxon>
        <taxon>Bacillati</taxon>
        <taxon>Cyanobacteriota</taxon>
        <taxon>Cyanophyceae</taxon>
        <taxon>Nostocales</taxon>
        <taxon>Nostocaceae</taxon>
        <taxon>Nostoc</taxon>
    </lineage>
</organism>
<keyword evidence="2" id="KW-1185">Reference proteome</keyword>
<proteinExistence type="predicted"/>
<dbReference type="OrthoDB" id="460291at2"/>
<sequence>MNVDTNILPIINLENVSQILLSNIPQDDLLGQLIILKGQFILVEREGKESKYKFLSPEAVEKAFTSKTAASGWLSSNTIWWGKNPEGEAIIQFYSPQKYQIQIMGQESEVITVPMPAFLFAGCGSKYYLWAVKGRVFKPDAQLYKPPLPNIWDDSSICFGGNSLGMCSAATISQVWDLFWKSPFNKDLSQGKSKTHPDNISNQLIKLHESKAKSYPSSDLVPVHSWKVTTPEDIINHLFS</sequence>
<dbReference type="AlphaFoldDB" id="A0A0M3V693"/>
<dbReference type="STRING" id="224013.ACX27_24460"/>
<evidence type="ECO:0000313" key="1">
    <source>
        <dbReference type="EMBL" id="ALF55263.1"/>
    </source>
</evidence>